<dbReference type="AlphaFoldDB" id="G2LK12"/>
<evidence type="ECO:0000313" key="2">
    <source>
        <dbReference type="Proteomes" id="UP000006791"/>
    </source>
</evidence>
<dbReference type="NCBIfam" id="TIGR04474">
    <property type="entry name" value="tcm_partner"/>
    <property type="match status" value="1"/>
</dbReference>
<gene>
    <name evidence="1" type="ordered locus">Cabther_B0175</name>
</gene>
<evidence type="ECO:0000313" key="1">
    <source>
        <dbReference type="EMBL" id="AEP13179.1"/>
    </source>
</evidence>
<sequence>MKTSHTFGGDWTEQKLERLQKYLKAYTTIFTKNERAQSLIPIYVDAFAGTGYRTSPLQLTKSLKLFEEFTEPEVDNFLKGSARLALEVEPSFQKYIFIEQNTARVEELQKLQTIFPQKQGNIQIIQSDANSWLQGWCRGTD</sequence>
<organism evidence="1 2">
    <name type="scientific">Chloracidobacterium thermophilum (strain B)</name>
    <dbReference type="NCBI Taxonomy" id="981222"/>
    <lineage>
        <taxon>Bacteria</taxon>
        <taxon>Pseudomonadati</taxon>
        <taxon>Acidobacteriota</taxon>
        <taxon>Terriglobia</taxon>
        <taxon>Terriglobales</taxon>
        <taxon>Acidobacteriaceae</taxon>
        <taxon>Chloracidobacterium</taxon>
    </lineage>
</organism>
<dbReference type="EMBL" id="CP002515">
    <property type="protein sequence ID" value="AEP13179.1"/>
    <property type="molecule type" value="Genomic_DNA"/>
</dbReference>
<reference evidence="1 2" key="1">
    <citation type="journal article" date="2012" name="Environ. Microbiol.">
        <title>Complete genome of Candidatus Chloracidobacterium thermophilum, a chlorophyll-based photoheterotroph belonging to the phylum Acidobacteria.</title>
        <authorList>
            <person name="Garcia Costas A.M."/>
            <person name="Liu Z."/>
            <person name="Tomsho L.P."/>
            <person name="Schuster S.C."/>
            <person name="Ward D.M."/>
            <person name="Bryant D.A."/>
        </authorList>
    </citation>
    <scope>NUCLEOTIDE SEQUENCE [LARGE SCALE GENOMIC DNA]</scope>
    <source>
        <strain evidence="1 2">B</strain>
    </source>
</reference>
<keyword evidence="2" id="KW-1185">Reference proteome</keyword>
<name>G2LK12_CHLTF</name>
<dbReference type="InterPro" id="IPR031009">
    <property type="entry name" value="Tcm_partner"/>
</dbReference>
<dbReference type="Proteomes" id="UP000006791">
    <property type="component" value="Chromosome 2"/>
</dbReference>
<protein>
    <submittedName>
        <fullName evidence="1">Uncharacterized protein</fullName>
    </submittedName>
</protein>
<dbReference type="HOGENOM" id="CLU_1821948_0_0_0"/>
<accession>G2LK12</accession>
<dbReference type="KEGG" id="ctm:Cabther_B0175"/>
<proteinExistence type="predicted"/>